<sequence>MNLNCFLSYLYSMADTNVVFYIVTNQEPNKCSNAKKKKLNVHAKKQEIYAENMNIEATLQFYTENISREYNEYRIKGIEKFGIKFDIFEIDGKLSNGNSNIEIFL</sequence>
<dbReference type="VEuPathDB" id="MicrosporidiaDB:CWI37_0896p0020"/>
<dbReference type="Proteomes" id="UP000292362">
    <property type="component" value="Unassembled WGS sequence"/>
</dbReference>
<gene>
    <name evidence="1" type="ORF">CWI37_0896p0020</name>
</gene>
<accession>A0A4Q9L0F3</accession>
<comment type="caution">
    <text evidence="1">The sequence shown here is derived from an EMBL/GenBank/DDBJ whole genome shotgun (WGS) entry which is preliminary data.</text>
</comment>
<organism evidence="1 2">
    <name type="scientific">Hamiltosporidium tvaerminnensis</name>
    <dbReference type="NCBI Taxonomy" id="1176355"/>
    <lineage>
        <taxon>Eukaryota</taxon>
        <taxon>Fungi</taxon>
        <taxon>Fungi incertae sedis</taxon>
        <taxon>Microsporidia</taxon>
        <taxon>Dubosqiidae</taxon>
        <taxon>Hamiltosporidium</taxon>
    </lineage>
</organism>
<evidence type="ECO:0000313" key="2">
    <source>
        <dbReference type="Proteomes" id="UP000292362"/>
    </source>
</evidence>
<name>A0A4Q9L0F3_9MICR</name>
<dbReference type="EMBL" id="PITJ01000896">
    <property type="protein sequence ID" value="TBU00803.1"/>
    <property type="molecule type" value="Genomic_DNA"/>
</dbReference>
<dbReference type="AlphaFoldDB" id="A0A4Q9L0F3"/>
<protein>
    <submittedName>
        <fullName evidence="1">Uncharacterized protein</fullName>
    </submittedName>
</protein>
<proteinExistence type="predicted"/>
<evidence type="ECO:0000313" key="1">
    <source>
        <dbReference type="EMBL" id="TBU00803.1"/>
    </source>
</evidence>
<reference evidence="1 2" key="1">
    <citation type="submission" date="2017-12" db="EMBL/GenBank/DDBJ databases">
        <authorList>
            <person name="Pombert J.-F."/>
            <person name="Haag K.L."/>
            <person name="Ebert D."/>
        </authorList>
    </citation>
    <scope>NUCLEOTIDE SEQUENCE [LARGE SCALE GENOMIC DNA]</scope>
    <source>
        <strain evidence="1">FI-OER-3-3</strain>
    </source>
</reference>